<dbReference type="Pfam" id="PF07690">
    <property type="entry name" value="MFS_1"/>
    <property type="match status" value="1"/>
</dbReference>
<dbReference type="InterPro" id="IPR036259">
    <property type="entry name" value="MFS_trans_sf"/>
</dbReference>
<organism evidence="8 9">
    <name type="scientific">Endosaccharibacter trunci</name>
    <dbReference type="NCBI Taxonomy" id="2812733"/>
    <lineage>
        <taxon>Bacteria</taxon>
        <taxon>Pseudomonadati</taxon>
        <taxon>Pseudomonadota</taxon>
        <taxon>Alphaproteobacteria</taxon>
        <taxon>Acetobacterales</taxon>
        <taxon>Acetobacteraceae</taxon>
        <taxon>Endosaccharibacter</taxon>
    </lineage>
</organism>
<feature type="transmembrane region" description="Helical" evidence="6">
    <location>
        <begin position="387"/>
        <end position="408"/>
    </location>
</feature>
<evidence type="ECO:0000313" key="8">
    <source>
        <dbReference type="EMBL" id="MCQ8279813.1"/>
    </source>
</evidence>
<evidence type="ECO:0000256" key="5">
    <source>
        <dbReference type="ARBA" id="ARBA00023136"/>
    </source>
</evidence>
<evidence type="ECO:0000256" key="4">
    <source>
        <dbReference type="ARBA" id="ARBA00022989"/>
    </source>
</evidence>
<keyword evidence="5 6" id="KW-0472">Membrane</keyword>
<feature type="transmembrane region" description="Helical" evidence="6">
    <location>
        <begin position="289"/>
        <end position="307"/>
    </location>
</feature>
<reference evidence="8 9" key="1">
    <citation type="submission" date="2022-06" db="EMBL/GenBank/DDBJ databases">
        <title>Endosaccharibacter gen. nov., sp. nov., endophytic bacteria isolated from sugarcane.</title>
        <authorList>
            <person name="Pitiwittayakul N."/>
            <person name="Yukphan P."/>
            <person name="Charoenyingcharoen P."/>
            <person name="Tanasupawat S."/>
        </authorList>
    </citation>
    <scope>NUCLEOTIDE SEQUENCE [LARGE SCALE GENOMIC DNA]</scope>
    <source>
        <strain evidence="8 9">KSS8</strain>
    </source>
</reference>
<keyword evidence="4 6" id="KW-1133">Transmembrane helix</keyword>
<feature type="transmembrane region" description="Helical" evidence="6">
    <location>
        <begin position="420"/>
        <end position="440"/>
    </location>
</feature>
<feature type="transmembrane region" description="Helical" evidence="6">
    <location>
        <begin position="356"/>
        <end position="375"/>
    </location>
</feature>
<accession>A0ABT1WDC6</accession>
<feature type="transmembrane region" description="Helical" evidence="6">
    <location>
        <begin position="124"/>
        <end position="146"/>
    </location>
</feature>
<feature type="transmembrane region" description="Helical" evidence="6">
    <location>
        <begin position="492"/>
        <end position="510"/>
    </location>
</feature>
<evidence type="ECO:0000256" key="3">
    <source>
        <dbReference type="ARBA" id="ARBA00022692"/>
    </source>
</evidence>
<evidence type="ECO:0000259" key="7">
    <source>
        <dbReference type="PROSITE" id="PS50850"/>
    </source>
</evidence>
<evidence type="ECO:0000256" key="2">
    <source>
        <dbReference type="ARBA" id="ARBA00022448"/>
    </source>
</evidence>
<dbReference type="InterPro" id="IPR020846">
    <property type="entry name" value="MFS_dom"/>
</dbReference>
<feature type="transmembrane region" description="Helical" evidence="6">
    <location>
        <begin position="220"/>
        <end position="241"/>
    </location>
</feature>
<sequence length="528" mass="57139">MSDTVASSTSAVVAAAPRPAPGPAAFTARIAAGLAGVLIAVLVSGFNEHVTDIDLPDLRGALGISHDDGTWLTALYEAFQVSAMAFAPWCAVTFSLRRFTIAMIGTFGVLAAVAPYVSGLPALYVLRAVQGFAGGALSPMLMTVALRYLPPNVKVYGLGAYALTATCGPNLSTPIAALSFEYFGWRAVFWEAVPLSILSACLVAYGMPQDPLRLERFRQFNWRGLLLGMPAICMIVIGLMQGDRLDWFRSPLICHLFVGGIFLFGLFLLNEWFHPLPFFRIQMLRSPDLTFALIAVALVLIIAAANIELASGYLAEIQGYRPLQTAPLALSLALPQLLSLPLVSALCNIRRVDCRWVLGIGALLMAASAYGSSFITSDWYRWSFLPFQIMQIFGQPMTVVPILMIATMKLAPTDGPFVSGMFNMVKGFASVMAVGLISYLETWREHSHSNILLDRVGADRFVLAPVGDHYASLIQFAGVVREQAAILTIADINLVMTGIAGLLFLLLFVLPTRVYPPVAARVSPGERR</sequence>
<feature type="transmembrane region" description="Helical" evidence="6">
    <location>
        <begin position="26"/>
        <end position="46"/>
    </location>
</feature>
<dbReference type="Gene3D" id="1.20.1250.20">
    <property type="entry name" value="MFS general substrate transporter like domains"/>
    <property type="match status" value="2"/>
</dbReference>
<evidence type="ECO:0000313" key="9">
    <source>
        <dbReference type="Proteomes" id="UP001524587"/>
    </source>
</evidence>
<name>A0ABT1WDC6_9PROT</name>
<feature type="transmembrane region" description="Helical" evidence="6">
    <location>
        <begin position="188"/>
        <end position="208"/>
    </location>
</feature>
<feature type="transmembrane region" description="Helical" evidence="6">
    <location>
        <begin position="99"/>
        <end position="118"/>
    </location>
</feature>
<dbReference type="PROSITE" id="PS50850">
    <property type="entry name" value="MFS"/>
    <property type="match status" value="1"/>
</dbReference>
<keyword evidence="9" id="KW-1185">Reference proteome</keyword>
<keyword evidence="3 6" id="KW-0812">Transmembrane</keyword>
<feature type="transmembrane region" description="Helical" evidence="6">
    <location>
        <begin position="158"/>
        <end position="182"/>
    </location>
</feature>
<comment type="caution">
    <text evidence="8">The sequence shown here is derived from an EMBL/GenBank/DDBJ whole genome shotgun (WGS) entry which is preliminary data.</text>
</comment>
<dbReference type="RefSeq" id="WP_422865303.1">
    <property type="nucleotide sequence ID" value="NZ_JAMSKV010000017.1"/>
</dbReference>
<gene>
    <name evidence="8" type="ORF">NFI95_15310</name>
</gene>
<keyword evidence="2" id="KW-0813">Transport</keyword>
<feature type="transmembrane region" description="Helical" evidence="6">
    <location>
        <begin position="327"/>
        <end position="349"/>
    </location>
</feature>
<dbReference type="PANTHER" id="PTHR42718">
    <property type="entry name" value="MAJOR FACILITATOR SUPERFAMILY MULTIDRUG TRANSPORTER MFSC"/>
    <property type="match status" value="1"/>
</dbReference>
<feature type="domain" description="Major facilitator superfamily (MFS) profile" evidence="7">
    <location>
        <begin position="33"/>
        <end position="513"/>
    </location>
</feature>
<dbReference type="InterPro" id="IPR011701">
    <property type="entry name" value="MFS"/>
</dbReference>
<comment type="subcellular location">
    <subcellularLocation>
        <location evidence="1">Membrane</location>
        <topology evidence="1">Multi-pass membrane protein</topology>
    </subcellularLocation>
</comment>
<dbReference type="PANTHER" id="PTHR42718:SF9">
    <property type="entry name" value="MAJOR FACILITATOR SUPERFAMILY MULTIDRUG TRANSPORTER MFSC"/>
    <property type="match status" value="1"/>
</dbReference>
<proteinExistence type="predicted"/>
<dbReference type="EMBL" id="JAMSKV010000017">
    <property type="protein sequence ID" value="MCQ8279813.1"/>
    <property type="molecule type" value="Genomic_DNA"/>
</dbReference>
<feature type="transmembrane region" description="Helical" evidence="6">
    <location>
        <begin position="247"/>
        <end position="269"/>
    </location>
</feature>
<evidence type="ECO:0000256" key="1">
    <source>
        <dbReference type="ARBA" id="ARBA00004141"/>
    </source>
</evidence>
<evidence type="ECO:0000256" key="6">
    <source>
        <dbReference type="SAM" id="Phobius"/>
    </source>
</evidence>
<dbReference type="Proteomes" id="UP001524587">
    <property type="component" value="Unassembled WGS sequence"/>
</dbReference>
<dbReference type="SUPFAM" id="SSF103473">
    <property type="entry name" value="MFS general substrate transporter"/>
    <property type="match status" value="1"/>
</dbReference>
<protein>
    <submittedName>
        <fullName evidence="8">MFS transporter</fullName>
    </submittedName>
</protein>